<accession>A0AAD7ZIM0</accession>
<evidence type="ECO:0000313" key="3">
    <source>
        <dbReference type="Proteomes" id="UP001233999"/>
    </source>
</evidence>
<organism evidence="2 3">
    <name type="scientific">Diploptera punctata</name>
    <name type="common">Pacific beetle cockroach</name>
    <dbReference type="NCBI Taxonomy" id="6984"/>
    <lineage>
        <taxon>Eukaryota</taxon>
        <taxon>Metazoa</taxon>
        <taxon>Ecdysozoa</taxon>
        <taxon>Arthropoda</taxon>
        <taxon>Hexapoda</taxon>
        <taxon>Insecta</taxon>
        <taxon>Pterygota</taxon>
        <taxon>Neoptera</taxon>
        <taxon>Polyneoptera</taxon>
        <taxon>Dictyoptera</taxon>
        <taxon>Blattodea</taxon>
        <taxon>Blaberoidea</taxon>
        <taxon>Blaberidae</taxon>
        <taxon>Diplopterinae</taxon>
        <taxon>Diploptera</taxon>
    </lineage>
</organism>
<feature type="transmembrane region" description="Helical" evidence="1">
    <location>
        <begin position="20"/>
        <end position="40"/>
    </location>
</feature>
<evidence type="ECO:0000313" key="2">
    <source>
        <dbReference type="EMBL" id="KAJ9581040.1"/>
    </source>
</evidence>
<keyword evidence="1" id="KW-1133">Transmembrane helix</keyword>
<reference evidence="2" key="1">
    <citation type="journal article" date="2023" name="IScience">
        <title>Live-bearing cockroach genome reveals convergent evolutionary mechanisms linked to viviparity in insects and beyond.</title>
        <authorList>
            <person name="Fouks B."/>
            <person name="Harrison M.C."/>
            <person name="Mikhailova A.A."/>
            <person name="Marchal E."/>
            <person name="English S."/>
            <person name="Carruthers M."/>
            <person name="Jennings E.C."/>
            <person name="Chiamaka E.L."/>
            <person name="Frigard R.A."/>
            <person name="Pippel M."/>
            <person name="Attardo G.M."/>
            <person name="Benoit J.B."/>
            <person name="Bornberg-Bauer E."/>
            <person name="Tobe S.S."/>
        </authorList>
    </citation>
    <scope>NUCLEOTIDE SEQUENCE</scope>
    <source>
        <strain evidence="2">Stay&amp;Tobe</strain>
    </source>
</reference>
<comment type="caution">
    <text evidence="2">The sequence shown here is derived from an EMBL/GenBank/DDBJ whole genome shotgun (WGS) entry which is preliminary data.</text>
</comment>
<dbReference type="Proteomes" id="UP001233999">
    <property type="component" value="Unassembled WGS sequence"/>
</dbReference>
<keyword evidence="1" id="KW-0472">Membrane</keyword>
<reference evidence="2" key="2">
    <citation type="submission" date="2023-05" db="EMBL/GenBank/DDBJ databases">
        <authorList>
            <person name="Fouks B."/>
        </authorList>
    </citation>
    <scope>NUCLEOTIDE SEQUENCE</scope>
    <source>
        <strain evidence="2">Stay&amp;Tobe</strain>
        <tissue evidence="2">Testes</tissue>
    </source>
</reference>
<keyword evidence="1" id="KW-0812">Transmembrane</keyword>
<feature type="non-terminal residue" evidence="2">
    <location>
        <position position="107"/>
    </location>
</feature>
<feature type="non-terminal residue" evidence="2">
    <location>
        <position position="1"/>
    </location>
</feature>
<proteinExistence type="predicted"/>
<protein>
    <submittedName>
        <fullName evidence="2">Uncharacterized protein</fullName>
    </submittedName>
</protein>
<sequence>TFLSNIKSYHYIFYIFHHNYIFLHSLIFFIIILTMIRSLLMEMWFLLCMLNTKDYKHLKSKCFYLKCNSLQIEESTLLITHNAGVGLWNLWYHSANHDIGYVHFILT</sequence>
<dbReference type="EMBL" id="JASPKZ010008050">
    <property type="protein sequence ID" value="KAJ9581040.1"/>
    <property type="molecule type" value="Genomic_DNA"/>
</dbReference>
<evidence type="ECO:0000256" key="1">
    <source>
        <dbReference type="SAM" id="Phobius"/>
    </source>
</evidence>
<keyword evidence="3" id="KW-1185">Reference proteome</keyword>
<gene>
    <name evidence="2" type="ORF">L9F63_023794</name>
</gene>
<name>A0AAD7ZIM0_DIPPU</name>
<dbReference type="AlphaFoldDB" id="A0AAD7ZIM0"/>